<evidence type="ECO:0000256" key="6">
    <source>
        <dbReference type="ARBA" id="ARBA00022533"/>
    </source>
</evidence>
<keyword evidence="5 15" id="KW-0963">Cytoplasm</keyword>
<keyword evidence="18" id="KW-1185">Reference proteome</keyword>
<comment type="subcellular location">
    <subcellularLocation>
        <location evidence="3 15">Cytoplasm</location>
    </subcellularLocation>
</comment>
<dbReference type="PROSITE" id="PS00433">
    <property type="entry name" value="PHOSPHOFRUCTOKINASE"/>
    <property type="match status" value="1"/>
</dbReference>
<feature type="binding site" evidence="15">
    <location>
        <begin position="120"/>
        <end position="123"/>
    </location>
    <ligand>
        <name>ATP</name>
        <dbReference type="ChEBI" id="CHEBI:30616"/>
    </ligand>
</feature>
<reference evidence="18" key="1">
    <citation type="submission" date="2016-10" db="EMBL/GenBank/DDBJ databases">
        <authorList>
            <person name="Varghese N."/>
            <person name="Submissions S."/>
        </authorList>
    </citation>
    <scope>NUCLEOTIDE SEQUENCE [LARGE SCALE GENOMIC DNA]</scope>
    <source>
        <strain evidence="18">DSM 17038</strain>
    </source>
</reference>
<keyword evidence="6 15" id="KW-0021">Allosteric enzyme</keyword>
<dbReference type="STRING" id="341036.SAMN05660649_00274"/>
<comment type="catalytic activity">
    <reaction evidence="14 15">
        <text>beta-D-fructose 6-phosphate + ATP = beta-D-fructose 1,6-bisphosphate + ADP + H(+)</text>
        <dbReference type="Rhea" id="RHEA:16109"/>
        <dbReference type="ChEBI" id="CHEBI:15378"/>
        <dbReference type="ChEBI" id="CHEBI:30616"/>
        <dbReference type="ChEBI" id="CHEBI:32966"/>
        <dbReference type="ChEBI" id="CHEBI:57634"/>
        <dbReference type="ChEBI" id="CHEBI:456216"/>
        <dbReference type="EC" id="2.7.1.11"/>
    </reaction>
</comment>
<feature type="binding site" evidence="15">
    <location>
        <position position="262"/>
    </location>
    <ligand>
        <name>substrate</name>
        <note>ligand shared between dimeric partners</note>
    </ligand>
</feature>
<keyword evidence="8 15" id="KW-0479">Metal-binding</keyword>
<feature type="binding site" description="in other chain" evidence="15">
    <location>
        <position position="173"/>
    </location>
    <ligand>
        <name>ADP</name>
        <dbReference type="ChEBI" id="CHEBI:456216"/>
        <note>allosteric activator; ligand shared between dimeric partners</note>
    </ligand>
</feature>
<evidence type="ECO:0000256" key="3">
    <source>
        <dbReference type="ARBA" id="ARBA00004496"/>
    </source>
</evidence>
<evidence type="ECO:0000256" key="13">
    <source>
        <dbReference type="ARBA" id="ARBA00023152"/>
    </source>
</evidence>
<dbReference type="Gene3D" id="3.40.50.460">
    <property type="entry name" value="Phosphofructokinase domain"/>
    <property type="match status" value="1"/>
</dbReference>
<dbReference type="NCBIfam" id="NF002872">
    <property type="entry name" value="PRK03202.1"/>
    <property type="match status" value="1"/>
</dbReference>
<evidence type="ECO:0000313" key="18">
    <source>
        <dbReference type="Proteomes" id="UP000199337"/>
    </source>
</evidence>
<accession>A0A1I2N0U9</accession>
<sequence length="338" mass="35915">MSLKKLVDVVEYDRGCSNVQRIAVLTSGGDSPGMNAAIRAVVRKAIFHGLEVIGIQRGYSGFIDADMGPMNLSSVADIIHRGGTILRTARSEEFKTPQGRAKAHENVLRFGIQGLVVIGGDGSFRGANVFHEEYGLPVAGVPGTIDNDIAGTDYSIGFDTAVNTVVEAINKIRDTATSHERTFILEVMGRESGHIALTAGLAGGAESILIPELDNNINEVCEKLYRGYKRGKLHSIIIVAEGAASGLEIGKKLHEMTGLETKVTILGHLQRGGTPTAFDRILASRMGATAVEMLMSGNAKHMVGIAGGKIVSESLADTFKCKNAIDLELYKLAGILSI</sequence>
<evidence type="ECO:0000256" key="12">
    <source>
        <dbReference type="ARBA" id="ARBA00022842"/>
    </source>
</evidence>
<keyword evidence="13 15" id="KW-0324">Glycolysis</keyword>
<evidence type="ECO:0000256" key="4">
    <source>
        <dbReference type="ARBA" id="ARBA00004679"/>
    </source>
</evidence>
<evidence type="ECO:0000256" key="5">
    <source>
        <dbReference type="ARBA" id="ARBA00022490"/>
    </source>
</evidence>
<dbReference type="GO" id="GO:0061621">
    <property type="term" value="P:canonical glycolysis"/>
    <property type="evidence" value="ECO:0007669"/>
    <property type="project" value="TreeGrafter"/>
</dbReference>
<dbReference type="GO" id="GO:0046872">
    <property type="term" value="F:metal ion binding"/>
    <property type="evidence" value="ECO:0007669"/>
    <property type="project" value="UniProtKB-KW"/>
</dbReference>
<feature type="binding site" evidence="15">
    <location>
        <position position="29"/>
    </location>
    <ligand>
        <name>ATP</name>
        <dbReference type="ChEBI" id="CHEBI:30616"/>
    </ligand>
</feature>
<keyword evidence="9 15" id="KW-0547">Nucleotide-binding</keyword>
<protein>
    <recommendedName>
        <fullName evidence="15">ATP-dependent 6-phosphofructokinase</fullName>
        <shortName evidence="15">ATP-PFK</shortName>
        <shortName evidence="15">Phosphofructokinase</shortName>
        <ecNumber evidence="15">2.7.1.11</ecNumber>
    </recommendedName>
    <alternativeName>
        <fullName evidence="15">Phosphohexokinase</fullName>
    </alternativeName>
</protein>
<evidence type="ECO:0000256" key="8">
    <source>
        <dbReference type="ARBA" id="ARBA00022723"/>
    </source>
</evidence>
<evidence type="ECO:0000256" key="11">
    <source>
        <dbReference type="ARBA" id="ARBA00022840"/>
    </source>
</evidence>
<feature type="binding site" description="in other chain" evidence="15">
    <location>
        <begin position="204"/>
        <end position="206"/>
    </location>
    <ligand>
        <name>ADP</name>
        <dbReference type="ChEBI" id="CHEBI:456216"/>
        <note>allosteric activator; ligand shared between dimeric partners</note>
    </ligand>
</feature>
<evidence type="ECO:0000256" key="15">
    <source>
        <dbReference type="HAMAP-Rule" id="MF_00339"/>
    </source>
</evidence>
<feature type="binding site" description="in other chain" evidence="15">
    <location>
        <begin position="188"/>
        <end position="190"/>
    </location>
    <ligand>
        <name>substrate</name>
        <note>ligand shared between dimeric partners</note>
    </ligand>
</feature>
<dbReference type="GO" id="GO:0042802">
    <property type="term" value="F:identical protein binding"/>
    <property type="evidence" value="ECO:0007669"/>
    <property type="project" value="TreeGrafter"/>
</dbReference>
<dbReference type="InterPro" id="IPR035966">
    <property type="entry name" value="PKF_sf"/>
</dbReference>
<feature type="binding site" evidence="15">
    <location>
        <position position="181"/>
    </location>
    <ligand>
        <name>substrate</name>
        <note>ligand shared between dimeric partners</note>
    </ligand>
</feature>
<keyword evidence="7 15" id="KW-0808">Transferase</keyword>
<keyword evidence="11 15" id="KW-0067">ATP-binding</keyword>
<dbReference type="Proteomes" id="UP000199337">
    <property type="component" value="Unassembled WGS sequence"/>
</dbReference>
<comment type="similarity">
    <text evidence="15">Belongs to the phosphofructokinase type A (PFKA) family. ATP-dependent PFK group I subfamily. Prokaryotic clade 'B1' sub-subfamily.</text>
</comment>
<feature type="binding site" description="in other chain" evidence="15">
    <location>
        <begin position="232"/>
        <end position="234"/>
    </location>
    <ligand>
        <name>ADP</name>
        <dbReference type="ChEBI" id="CHEBI:456216"/>
        <note>allosteric activator; ligand shared between dimeric partners</note>
    </ligand>
</feature>
<dbReference type="SUPFAM" id="SSF53784">
    <property type="entry name" value="Phosphofructokinase"/>
    <property type="match status" value="1"/>
</dbReference>
<keyword evidence="12 15" id="KW-0460">Magnesium</keyword>
<comment type="activity regulation">
    <text evidence="15">Allosterically activated by ADP and other diphosphonucleosides, and allosterically inhibited by phosphoenolpyruvate.</text>
</comment>
<dbReference type="AlphaFoldDB" id="A0A1I2N0U9"/>
<comment type="subunit">
    <text evidence="15">Homotetramer.</text>
</comment>
<dbReference type="InterPro" id="IPR012003">
    <property type="entry name" value="ATP_PFK_prok-type"/>
</dbReference>
<dbReference type="PANTHER" id="PTHR13697">
    <property type="entry name" value="PHOSPHOFRUCTOKINASE"/>
    <property type="match status" value="1"/>
</dbReference>
<dbReference type="Pfam" id="PF00365">
    <property type="entry name" value="PFK"/>
    <property type="match status" value="1"/>
</dbReference>
<comment type="cofactor">
    <cofactor evidence="1 15">
        <name>Mg(2+)</name>
        <dbReference type="ChEBI" id="CHEBI:18420"/>
    </cofactor>
</comment>
<feature type="binding site" evidence="15">
    <location>
        <position position="121"/>
    </location>
    <ligand>
        <name>Mg(2+)</name>
        <dbReference type="ChEBI" id="CHEBI:18420"/>
        <note>catalytic</note>
    </ligand>
</feature>
<dbReference type="GO" id="GO:0005524">
    <property type="term" value="F:ATP binding"/>
    <property type="evidence" value="ECO:0007669"/>
    <property type="project" value="UniProtKB-UniRule"/>
</dbReference>
<dbReference type="UniPathway" id="UPA00109">
    <property type="reaction ID" value="UER00182"/>
</dbReference>
<organism evidence="17 18">
    <name type="scientific">Desulfotruncus arcticus DSM 17038</name>
    <dbReference type="NCBI Taxonomy" id="1121424"/>
    <lineage>
        <taxon>Bacteria</taxon>
        <taxon>Bacillati</taxon>
        <taxon>Bacillota</taxon>
        <taxon>Clostridia</taxon>
        <taxon>Eubacteriales</taxon>
        <taxon>Desulfallaceae</taxon>
        <taxon>Desulfotruncus</taxon>
    </lineage>
</organism>
<dbReference type="PRINTS" id="PR00476">
    <property type="entry name" value="PHFRCTKINASE"/>
</dbReference>
<dbReference type="GO" id="GO:0016208">
    <property type="term" value="F:AMP binding"/>
    <property type="evidence" value="ECO:0007669"/>
    <property type="project" value="TreeGrafter"/>
</dbReference>
<comment type="pathway">
    <text evidence="4 15">Carbohydrate degradation; glycolysis; D-glyceraldehyde 3-phosphate and glycerone phosphate from D-glucose: step 3/4.</text>
</comment>
<feature type="active site" description="Proton acceptor" evidence="15">
    <location>
        <position position="146"/>
    </location>
</feature>
<feature type="binding site" evidence="15">
    <location>
        <begin position="39"/>
        <end position="43"/>
    </location>
    <ligand>
        <name>ADP</name>
        <dbReference type="ChEBI" id="CHEBI:456216"/>
        <note>allosteric activator; ligand shared between dimeric partners</note>
    </ligand>
</feature>
<feature type="binding site" evidence="15">
    <location>
        <begin position="90"/>
        <end position="91"/>
    </location>
    <ligand>
        <name>ATP</name>
        <dbReference type="ChEBI" id="CHEBI:30616"/>
    </ligand>
</feature>
<evidence type="ECO:0000256" key="14">
    <source>
        <dbReference type="ARBA" id="ARBA00048070"/>
    </source>
</evidence>
<dbReference type="InterPro" id="IPR015912">
    <property type="entry name" value="Phosphofructokinase_CS"/>
</dbReference>
<dbReference type="InterPro" id="IPR012828">
    <property type="entry name" value="PFKA_ATP_prok"/>
</dbReference>
<gene>
    <name evidence="15" type="primary">pfkA</name>
    <name evidence="17" type="ORF">SAMN05660649_00274</name>
</gene>
<dbReference type="GO" id="GO:0030388">
    <property type="term" value="P:fructose 1,6-bisphosphate metabolic process"/>
    <property type="evidence" value="ECO:0007669"/>
    <property type="project" value="TreeGrafter"/>
</dbReference>
<dbReference type="GO" id="GO:0048029">
    <property type="term" value="F:monosaccharide binding"/>
    <property type="evidence" value="ECO:0007669"/>
    <property type="project" value="TreeGrafter"/>
</dbReference>
<evidence type="ECO:0000259" key="16">
    <source>
        <dbReference type="Pfam" id="PF00365"/>
    </source>
</evidence>
<proteinExistence type="inferred from homology"/>
<dbReference type="Gene3D" id="3.40.50.450">
    <property type="match status" value="1"/>
</dbReference>
<dbReference type="NCBIfam" id="TIGR02482">
    <property type="entry name" value="PFKA_ATP"/>
    <property type="match status" value="1"/>
</dbReference>
<evidence type="ECO:0000256" key="7">
    <source>
        <dbReference type="ARBA" id="ARBA00022679"/>
    </source>
</evidence>
<feature type="binding site" description="in other chain" evidence="15">
    <location>
        <begin position="144"/>
        <end position="146"/>
    </location>
    <ligand>
        <name>substrate</name>
        <note>ligand shared between dimeric partners</note>
    </ligand>
</feature>
<comment type="function">
    <text evidence="2 15">Catalyzes the phosphorylation of D-fructose 6-phosphate to fructose 1,6-bisphosphate by ATP, the first committing step of glycolysis.</text>
</comment>
<dbReference type="GO" id="GO:0070095">
    <property type="term" value="F:fructose-6-phosphate binding"/>
    <property type="evidence" value="ECO:0007669"/>
    <property type="project" value="TreeGrafter"/>
</dbReference>
<dbReference type="PIRSF" id="PIRSF000532">
    <property type="entry name" value="ATP_PFK_prok"/>
    <property type="match status" value="1"/>
</dbReference>
<dbReference type="InterPro" id="IPR000023">
    <property type="entry name" value="Phosphofructokinase_dom"/>
</dbReference>
<dbReference type="EC" id="2.7.1.11" evidence="15"/>
<dbReference type="EMBL" id="FOOX01000001">
    <property type="protein sequence ID" value="SFF97293.1"/>
    <property type="molecule type" value="Genomic_DNA"/>
</dbReference>
<dbReference type="FunFam" id="3.40.50.460:FF:000002">
    <property type="entry name" value="ATP-dependent 6-phosphofructokinase"/>
    <property type="match status" value="1"/>
</dbReference>
<comment type="caution">
    <text evidence="15">Lacks conserved residue(s) required for the propagation of feature annotation.</text>
</comment>
<name>A0A1I2N0U9_9FIRM</name>
<evidence type="ECO:0000256" key="10">
    <source>
        <dbReference type="ARBA" id="ARBA00022777"/>
    </source>
</evidence>
<feature type="domain" description="Phosphofructokinase" evidence="16">
    <location>
        <begin position="21"/>
        <end position="294"/>
    </location>
</feature>
<dbReference type="GO" id="GO:0006002">
    <property type="term" value="P:fructose 6-phosphate metabolic process"/>
    <property type="evidence" value="ECO:0007669"/>
    <property type="project" value="UniProtKB-UniRule"/>
</dbReference>
<dbReference type="HAMAP" id="MF_00339">
    <property type="entry name" value="Phosphofructokinase_I_B1"/>
    <property type="match status" value="1"/>
</dbReference>
<evidence type="ECO:0000256" key="1">
    <source>
        <dbReference type="ARBA" id="ARBA00001946"/>
    </source>
</evidence>
<feature type="binding site" description="in other chain" evidence="15">
    <location>
        <begin position="268"/>
        <end position="271"/>
    </location>
    <ligand>
        <name>substrate</name>
        <note>ligand shared between dimeric partners</note>
    </ligand>
</feature>
<dbReference type="PANTHER" id="PTHR13697:SF4">
    <property type="entry name" value="ATP-DEPENDENT 6-PHOSPHOFRUCTOKINASE"/>
    <property type="match status" value="1"/>
</dbReference>
<dbReference type="FunFam" id="3.40.50.450:FF:000001">
    <property type="entry name" value="ATP-dependent 6-phosphofructokinase"/>
    <property type="match status" value="1"/>
</dbReference>
<dbReference type="InterPro" id="IPR022953">
    <property type="entry name" value="ATP_PFK"/>
</dbReference>
<dbReference type="GO" id="GO:0003872">
    <property type="term" value="F:6-phosphofructokinase activity"/>
    <property type="evidence" value="ECO:0007669"/>
    <property type="project" value="UniProtKB-UniRule"/>
</dbReference>
<feature type="binding site" description="in other chain" evidence="15">
    <location>
        <position position="230"/>
    </location>
    <ligand>
        <name>ADP</name>
        <dbReference type="ChEBI" id="CHEBI:456216"/>
        <note>allosteric activator; ligand shared between dimeric partners</note>
    </ligand>
</feature>
<feature type="binding site" description="in other chain" evidence="15">
    <location>
        <position position="241"/>
    </location>
    <ligand>
        <name>substrate</name>
        <note>ligand shared between dimeric partners</note>
    </ligand>
</feature>
<dbReference type="GO" id="GO:0005945">
    <property type="term" value="C:6-phosphofructokinase complex"/>
    <property type="evidence" value="ECO:0007669"/>
    <property type="project" value="TreeGrafter"/>
</dbReference>
<keyword evidence="10 15" id="KW-0418">Kinase</keyword>
<evidence type="ECO:0000313" key="17">
    <source>
        <dbReference type="EMBL" id="SFF97293.1"/>
    </source>
</evidence>
<evidence type="ECO:0000256" key="9">
    <source>
        <dbReference type="ARBA" id="ARBA00022741"/>
    </source>
</evidence>
<evidence type="ECO:0000256" key="2">
    <source>
        <dbReference type="ARBA" id="ARBA00002659"/>
    </source>
</evidence>